<dbReference type="Proteomes" id="UP000618579">
    <property type="component" value="Unassembled WGS sequence"/>
</dbReference>
<evidence type="ECO:0000313" key="2">
    <source>
        <dbReference type="EMBL" id="NOV02173.1"/>
    </source>
</evidence>
<sequence length="711" mass="78537">MMYRSHFIICLVLFMVFGSVASTESVQADSALHVTNDQRIKDNTVGKVNLTNESTMEVKDVQLLPGDNSALVTFTLSVTNRDGHDIDFKSYLVRLMSAAGEKFTVNLLQQDKVKNKIIPGQIQEFHFYAKVNQAAKLQDLVFKFVKLDFAAAGYEQEVGRLIVPQDYSFVTPAGAMRAFNIGSTPFHGKINRATLSYNDDYFLPLVSFELTHDGSQGAKLPDLGYYMRTRSGAMYSLQSSAFTAGSAIQPLTTKEGTLSGSIPREAGAEGWQLIITQSVSTGESGSSVQLPLAFFEVPDAAAEEVSIGHDYDFTTKTGTYTTQLTSLQRLPWEDEDILAANVIIKNKSNAALPIPDLLGAFRLDDAVNVEAKIVRMDKALTLQPGKELNIHFAGKIPYTDEFSSISLYLQEKESDNTIVDLLTFKHNKDLMNMAFVPARETKTLKDTGQSAAYTVRADQIFHSDTSDLYAVLMDVENLEKRFTLLRKQVAQFKAADGTVFPASITAPSDKVMPGGKALQYIWAMVPKGYKTEGMQLILGDEIPAVATNDKAKPRQEGYVNGVAFGIPEGNKVPQASFAGLAVYPYSITLSHIGTQANFIAGTVQLDFDYELSRNDLVAAEMRDHKLIVELTDELVDSGKELIVSQTFDFEGTDPAKSLLLGSHDATISYTNKDKIYKVKDFASYRLSVYHEFQGQKVLLAQKDLDWFIFAE</sequence>
<keyword evidence="3" id="KW-1185">Reference proteome</keyword>
<evidence type="ECO:0000256" key="1">
    <source>
        <dbReference type="SAM" id="SignalP"/>
    </source>
</evidence>
<organism evidence="2 3">
    <name type="scientific">Paenibacillus planticolens</name>
    <dbReference type="NCBI Taxonomy" id="2654976"/>
    <lineage>
        <taxon>Bacteria</taxon>
        <taxon>Bacillati</taxon>
        <taxon>Bacillota</taxon>
        <taxon>Bacilli</taxon>
        <taxon>Bacillales</taxon>
        <taxon>Paenibacillaceae</taxon>
        <taxon>Paenibacillus</taxon>
    </lineage>
</organism>
<proteinExistence type="predicted"/>
<keyword evidence="1" id="KW-0732">Signal</keyword>
<dbReference type="EMBL" id="WHNZ01000042">
    <property type="protein sequence ID" value="NOV02173.1"/>
    <property type="molecule type" value="Genomic_DNA"/>
</dbReference>
<accession>A0ABX1ZR58</accession>
<feature type="signal peptide" evidence="1">
    <location>
        <begin position="1"/>
        <end position="21"/>
    </location>
</feature>
<name>A0ABX1ZR58_9BACL</name>
<feature type="chain" id="PRO_5047229859" evidence="1">
    <location>
        <begin position="22"/>
        <end position="711"/>
    </location>
</feature>
<comment type="caution">
    <text evidence="2">The sequence shown here is derived from an EMBL/GenBank/DDBJ whole genome shotgun (WGS) entry which is preliminary data.</text>
</comment>
<evidence type="ECO:0000313" key="3">
    <source>
        <dbReference type="Proteomes" id="UP000618579"/>
    </source>
</evidence>
<protein>
    <submittedName>
        <fullName evidence="2">Uncharacterized protein</fullName>
    </submittedName>
</protein>
<gene>
    <name evidence="2" type="ORF">GC097_19375</name>
</gene>
<reference evidence="2 3" key="1">
    <citation type="submission" date="2019-10" db="EMBL/GenBank/DDBJ databases">
        <title>Description of Paenibacillus pedi sp. nov.</title>
        <authorList>
            <person name="Carlier A."/>
            <person name="Qi S."/>
        </authorList>
    </citation>
    <scope>NUCLEOTIDE SEQUENCE [LARGE SCALE GENOMIC DNA]</scope>
    <source>
        <strain evidence="2 3">LMG 31457</strain>
    </source>
</reference>